<dbReference type="EMBL" id="CM004472">
    <property type="protein sequence ID" value="OCT85871.1"/>
    <property type="molecule type" value="Genomic_DNA"/>
</dbReference>
<proteinExistence type="predicted"/>
<protein>
    <submittedName>
        <fullName evidence="1">Uncharacterized protein</fullName>
    </submittedName>
</protein>
<organism evidence="1 2">
    <name type="scientific">Xenopus laevis</name>
    <name type="common">African clawed frog</name>
    <dbReference type="NCBI Taxonomy" id="8355"/>
    <lineage>
        <taxon>Eukaryota</taxon>
        <taxon>Metazoa</taxon>
        <taxon>Chordata</taxon>
        <taxon>Craniata</taxon>
        <taxon>Vertebrata</taxon>
        <taxon>Euteleostomi</taxon>
        <taxon>Amphibia</taxon>
        <taxon>Batrachia</taxon>
        <taxon>Anura</taxon>
        <taxon>Pipoidea</taxon>
        <taxon>Pipidae</taxon>
        <taxon>Xenopodinae</taxon>
        <taxon>Xenopus</taxon>
        <taxon>Xenopus</taxon>
    </lineage>
</organism>
<evidence type="ECO:0000313" key="1">
    <source>
        <dbReference type="EMBL" id="OCT85871.1"/>
    </source>
</evidence>
<dbReference type="AlphaFoldDB" id="A0A974D7Q1"/>
<dbReference type="Proteomes" id="UP000694892">
    <property type="component" value="Chromosome 4L"/>
</dbReference>
<evidence type="ECO:0000313" key="2">
    <source>
        <dbReference type="Proteomes" id="UP000694892"/>
    </source>
</evidence>
<accession>A0A974D7Q1</accession>
<gene>
    <name evidence="1" type="ORF">XELAEV_18024041mg</name>
</gene>
<sequence length="69" mass="7669">MYIKKKMLRRGLICAENILTAPINGMLLSTCVCAAVELYVSQAKCLCNDTDSLGLIYQHWANLPMGSYL</sequence>
<reference evidence="2" key="1">
    <citation type="journal article" date="2016" name="Nature">
        <title>Genome evolution in the allotetraploid frog Xenopus laevis.</title>
        <authorList>
            <person name="Session A.M."/>
            <person name="Uno Y."/>
            <person name="Kwon T."/>
            <person name="Chapman J.A."/>
            <person name="Toyoda A."/>
            <person name="Takahashi S."/>
            <person name="Fukui A."/>
            <person name="Hikosaka A."/>
            <person name="Suzuki A."/>
            <person name="Kondo M."/>
            <person name="van Heeringen S.J."/>
            <person name="Quigley I."/>
            <person name="Heinz S."/>
            <person name="Ogino H."/>
            <person name="Ochi H."/>
            <person name="Hellsten U."/>
            <person name="Lyons J.B."/>
            <person name="Simakov O."/>
            <person name="Putnam N."/>
            <person name="Stites J."/>
            <person name="Kuroki Y."/>
            <person name="Tanaka T."/>
            <person name="Michiue T."/>
            <person name="Watanabe M."/>
            <person name="Bogdanovic O."/>
            <person name="Lister R."/>
            <person name="Georgiou G."/>
            <person name="Paranjpe S.S."/>
            <person name="van Kruijsbergen I."/>
            <person name="Shu S."/>
            <person name="Carlson J."/>
            <person name="Kinoshita T."/>
            <person name="Ohta Y."/>
            <person name="Mawaribuchi S."/>
            <person name="Jenkins J."/>
            <person name="Grimwood J."/>
            <person name="Schmutz J."/>
            <person name="Mitros T."/>
            <person name="Mozaffari S.V."/>
            <person name="Suzuki Y."/>
            <person name="Haramoto Y."/>
            <person name="Yamamoto T.S."/>
            <person name="Takagi C."/>
            <person name="Heald R."/>
            <person name="Miller K."/>
            <person name="Haudenschild C."/>
            <person name="Kitzman J."/>
            <person name="Nakayama T."/>
            <person name="Izutsu Y."/>
            <person name="Robert J."/>
            <person name="Fortriede J."/>
            <person name="Burns K."/>
            <person name="Lotay V."/>
            <person name="Karimi K."/>
            <person name="Yasuoka Y."/>
            <person name="Dichmann D.S."/>
            <person name="Flajnik M.F."/>
            <person name="Houston D.W."/>
            <person name="Shendure J."/>
            <person name="DuPasquier L."/>
            <person name="Vize P.D."/>
            <person name="Zorn A.M."/>
            <person name="Ito M."/>
            <person name="Marcotte E.M."/>
            <person name="Wallingford J.B."/>
            <person name="Ito Y."/>
            <person name="Asashima M."/>
            <person name="Ueno N."/>
            <person name="Matsuda Y."/>
            <person name="Veenstra G.J."/>
            <person name="Fujiyama A."/>
            <person name="Harland R.M."/>
            <person name="Taira M."/>
            <person name="Rokhsar D.S."/>
        </authorList>
    </citation>
    <scope>NUCLEOTIDE SEQUENCE [LARGE SCALE GENOMIC DNA]</scope>
    <source>
        <strain evidence="2">J</strain>
    </source>
</reference>
<name>A0A974D7Q1_XENLA</name>